<reference evidence="1 2" key="1">
    <citation type="submission" date="2017-09" db="EMBL/GenBank/DDBJ databases">
        <title>Depth-based differentiation of microbial function through sediment-hosted aquifers and enrichment of novel symbionts in the deep terrestrial subsurface.</title>
        <authorList>
            <person name="Probst A.J."/>
            <person name="Ladd B."/>
            <person name="Jarett J.K."/>
            <person name="Geller-Mcgrath D.E."/>
            <person name="Sieber C.M."/>
            <person name="Emerson J.B."/>
            <person name="Anantharaman K."/>
            <person name="Thomas B.C."/>
            <person name="Malmstrom R."/>
            <person name="Stieglmeier M."/>
            <person name="Klingl A."/>
            <person name="Woyke T."/>
            <person name="Ryan C.M."/>
            <person name="Banfield J.F."/>
        </authorList>
    </citation>
    <scope>NUCLEOTIDE SEQUENCE [LARGE SCALE GENOMIC DNA]</scope>
    <source>
        <strain evidence="1">CG17_big_fil_post_rev_8_21_14_2_50_48_46</strain>
    </source>
</reference>
<dbReference type="EMBL" id="PFFQ01000019">
    <property type="protein sequence ID" value="PIW17864.1"/>
    <property type="molecule type" value="Genomic_DNA"/>
</dbReference>
<evidence type="ECO:0000313" key="2">
    <source>
        <dbReference type="Proteomes" id="UP000231019"/>
    </source>
</evidence>
<proteinExistence type="predicted"/>
<gene>
    <name evidence="1" type="ORF">COW36_07280</name>
</gene>
<name>A0A2M7G7Y1_9BACT</name>
<organism evidence="1 2">
    <name type="scientific">bacterium (Candidatus Blackallbacteria) CG17_big_fil_post_rev_8_21_14_2_50_48_46</name>
    <dbReference type="NCBI Taxonomy" id="2014261"/>
    <lineage>
        <taxon>Bacteria</taxon>
        <taxon>Candidatus Blackallbacteria</taxon>
    </lineage>
</organism>
<sequence>MGFRFDQLGLESLKIKGKLQALGCKATGLRRNLGLKQTQGSQFFCTQMRGGFRLKISSKGCSHPPLHNHFLMGRRNQTALLIIGCDHHVLRPNRNPFDHHTGVQTGQRAPESRFIKGQALAMYHHVNRTGFGQNILGMKSARRGKFNSQAQDTF</sequence>
<dbReference type="Proteomes" id="UP000231019">
    <property type="component" value="Unassembled WGS sequence"/>
</dbReference>
<comment type="caution">
    <text evidence="1">The sequence shown here is derived from an EMBL/GenBank/DDBJ whole genome shotgun (WGS) entry which is preliminary data.</text>
</comment>
<evidence type="ECO:0000313" key="1">
    <source>
        <dbReference type="EMBL" id="PIW17864.1"/>
    </source>
</evidence>
<protein>
    <submittedName>
        <fullName evidence="1">Uncharacterized protein</fullName>
    </submittedName>
</protein>
<accession>A0A2M7G7Y1</accession>
<dbReference type="AlphaFoldDB" id="A0A2M7G7Y1"/>